<evidence type="ECO:0000313" key="2">
    <source>
        <dbReference type="EMBL" id="CCF45793.1"/>
    </source>
</evidence>
<dbReference type="AlphaFoldDB" id="H1VZY1"/>
<dbReference type="Proteomes" id="UP000007174">
    <property type="component" value="Unassembled WGS sequence"/>
</dbReference>
<evidence type="ECO:0000313" key="3">
    <source>
        <dbReference type="Proteomes" id="UP000007174"/>
    </source>
</evidence>
<reference evidence="3" key="1">
    <citation type="journal article" date="2012" name="Nat. Genet.">
        <title>Lifestyle transitions in plant pathogenic Colletotrichum fungi deciphered by genome and transcriptome analyses.</title>
        <authorList>
            <person name="O'Connell R.J."/>
            <person name="Thon M.R."/>
            <person name="Hacquard S."/>
            <person name="Amyotte S.G."/>
            <person name="Kleemann J."/>
            <person name="Torres M.F."/>
            <person name="Damm U."/>
            <person name="Buiate E.A."/>
            <person name="Epstein L."/>
            <person name="Alkan N."/>
            <person name="Altmueller J."/>
            <person name="Alvarado-Balderrama L."/>
            <person name="Bauser C.A."/>
            <person name="Becker C."/>
            <person name="Birren B.W."/>
            <person name="Chen Z."/>
            <person name="Choi J."/>
            <person name="Crouch J.A."/>
            <person name="Duvick J.P."/>
            <person name="Farman M.A."/>
            <person name="Gan P."/>
            <person name="Heiman D."/>
            <person name="Henrissat B."/>
            <person name="Howard R.J."/>
            <person name="Kabbage M."/>
            <person name="Koch C."/>
            <person name="Kracher B."/>
            <person name="Kubo Y."/>
            <person name="Law A.D."/>
            <person name="Lebrun M.-H."/>
            <person name="Lee Y.-H."/>
            <person name="Miyara I."/>
            <person name="Moore N."/>
            <person name="Neumann U."/>
            <person name="Nordstroem K."/>
            <person name="Panaccione D.G."/>
            <person name="Panstruga R."/>
            <person name="Place M."/>
            <person name="Proctor R.H."/>
            <person name="Prusky D."/>
            <person name="Rech G."/>
            <person name="Reinhardt R."/>
            <person name="Rollins J.A."/>
            <person name="Rounsley S."/>
            <person name="Schardl C.L."/>
            <person name="Schwartz D.C."/>
            <person name="Shenoy N."/>
            <person name="Shirasu K."/>
            <person name="Sikhakolli U.R."/>
            <person name="Stueber K."/>
            <person name="Sukno S.A."/>
            <person name="Sweigard J.A."/>
            <person name="Takano Y."/>
            <person name="Takahara H."/>
            <person name="Trail F."/>
            <person name="van der Does H.C."/>
            <person name="Voll L.M."/>
            <person name="Will I."/>
            <person name="Young S."/>
            <person name="Zeng Q."/>
            <person name="Zhang J."/>
            <person name="Zhou S."/>
            <person name="Dickman M.B."/>
            <person name="Schulze-Lefert P."/>
            <person name="Ver Loren van Themaat E."/>
            <person name="Ma L.-J."/>
            <person name="Vaillancourt L.J."/>
        </authorList>
    </citation>
    <scope>NUCLEOTIDE SEQUENCE [LARGE SCALE GENOMIC DNA]</scope>
    <source>
        <strain evidence="3">IMI 349063</strain>
    </source>
</reference>
<dbReference type="EMBL" id="CACQ02008058">
    <property type="protein sequence ID" value="CCF45793.1"/>
    <property type="molecule type" value="Genomic_DNA"/>
</dbReference>
<name>H1VZY1_COLHI</name>
<evidence type="ECO:0000256" key="1">
    <source>
        <dbReference type="SAM" id="Phobius"/>
    </source>
</evidence>
<feature type="transmembrane region" description="Helical" evidence="1">
    <location>
        <begin position="209"/>
        <end position="225"/>
    </location>
</feature>
<dbReference type="VEuPathDB" id="FungiDB:CH63R_11321"/>
<dbReference type="STRING" id="759273.H1VZY1"/>
<organism evidence="2 3">
    <name type="scientific">Colletotrichum higginsianum (strain IMI 349063)</name>
    <name type="common">Crucifer anthracnose fungus</name>
    <dbReference type="NCBI Taxonomy" id="759273"/>
    <lineage>
        <taxon>Eukaryota</taxon>
        <taxon>Fungi</taxon>
        <taxon>Dikarya</taxon>
        <taxon>Ascomycota</taxon>
        <taxon>Pezizomycotina</taxon>
        <taxon>Sordariomycetes</taxon>
        <taxon>Hypocreomycetidae</taxon>
        <taxon>Glomerellales</taxon>
        <taxon>Glomerellaceae</taxon>
        <taxon>Colletotrichum</taxon>
        <taxon>Colletotrichum destructivum species complex</taxon>
    </lineage>
</organism>
<protein>
    <submittedName>
        <fullName evidence="2">Uncharacterized protein</fullName>
    </submittedName>
</protein>
<dbReference type="HOGENOM" id="CLU_1107046_0_0_1"/>
<accession>H1VZY1</accession>
<sequence length="251" mass="28305">MATYYETALTRAYHYPDPPVECFNFTDDSTMKAAPDIGGRGAVMVLIVRAFVTLCLAIFYLVVGRTNQDRQAFNPIDRFARKHVSEPARRLTFRLGMDPDLHSLVAYDLVNTFSDLQLVTGLVVLVGGIKELGDGSALGKPKTGSPWGMMVINMTLMPYCYAVQIFLSWRTGRLWWMDYVRARFIDSKGQPVDVLGPEAVFRRWTENRAQLVSLFLLIIPFMGLFESYTRHSKAIEESDAKELDSCPSEGP</sequence>
<gene>
    <name evidence="2" type="ORF">CH063_14753</name>
</gene>
<keyword evidence="1" id="KW-0812">Transmembrane</keyword>
<proteinExistence type="predicted"/>
<keyword evidence="1" id="KW-0472">Membrane</keyword>
<feature type="transmembrane region" description="Helical" evidence="1">
    <location>
        <begin position="147"/>
        <end position="167"/>
    </location>
</feature>
<dbReference type="eggNOG" id="ENOG502SSM3">
    <property type="taxonomic scope" value="Eukaryota"/>
</dbReference>
<feature type="transmembrane region" description="Helical" evidence="1">
    <location>
        <begin position="41"/>
        <end position="63"/>
    </location>
</feature>
<keyword evidence="1" id="KW-1133">Transmembrane helix</keyword>